<accession>A0A392NMW1</accession>
<proteinExistence type="predicted"/>
<name>A0A392NMW1_9FABA</name>
<dbReference type="AlphaFoldDB" id="A0A392NMW1"/>
<dbReference type="Proteomes" id="UP000265520">
    <property type="component" value="Unassembled WGS sequence"/>
</dbReference>
<keyword evidence="2" id="KW-1185">Reference proteome</keyword>
<reference evidence="1 2" key="1">
    <citation type="journal article" date="2018" name="Front. Plant Sci.">
        <title>Red Clover (Trifolium pratense) and Zigzag Clover (T. medium) - A Picture of Genomic Similarities and Differences.</title>
        <authorList>
            <person name="Dluhosova J."/>
            <person name="Istvanek J."/>
            <person name="Nedelnik J."/>
            <person name="Repkova J."/>
        </authorList>
    </citation>
    <scope>NUCLEOTIDE SEQUENCE [LARGE SCALE GENOMIC DNA]</scope>
    <source>
        <strain evidence="2">cv. 10/8</strain>
        <tissue evidence="1">Leaf</tissue>
    </source>
</reference>
<protein>
    <submittedName>
        <fullName evidence="1">Uncharacterized protein</fullName>
    </submittedName>
</protein>
<evidence type="ECO:0000313" key="1">
    <source>
        <dbReference type="EMBL" id="MCI00426.1"/>
    </source>
</evidence>
<comment type="caution">
    <text evidence="1">The sequence shown here is derived from an EMBL/GenBank/DDBJ whole genome shotgun (WGS) entry which is preliminary data.</text>
</comment>
<sequence length="105" mass="11703">MVGVGSISRLSIYPPSIYITLLIVSPKSNIFRYLQVRVTTLLLLRLAEDYVVELPQYVTTLFSRVVNPSIELRISCETVAYIHCNTTTSGRLLRLVSLFLAAVAA</sequence>
<evidence type="ECO:0000313" key="2">
    <source>
        <dbReference type="Proteomes" id="UP000265520"/>
    </source>
</evidence>
<organism evidence="1 2">
    <name type="scientific">Trifolium medium</name>
    <dbReference type="NCBI Taxonomy" id="97028"/>
    <lineage>
        <taxon>Eukaryota</taxon>
        <taxon>Viridiplantae</taxon>
        <taxon>Streptophyta</taxon>
        <taxon>Embryophyta</taxon>
        <taxon>Tracheophyta</taxon>
        <taxon>Spermatophyta</taxon>
        <taxon>Magnoliopsida</taxon>
        <taxon>eudicotyledons</taxon>
        <taxon>Gunneridae</taxon>
        <taxon>Pentapetalae</taxon>
        <taxon>rosids</taxon>
        <taxon>fabids</taxon>
        <taxon>Fabales</taxon>
        <taxon>Fabaceae</taxon>
        <taxon>Papilionoideae</taxon>
        <taxon>50 kb inversion clade</taxon>
        <taxon>NPAAA clade</taxon>
        <taxon>Hologalegina</taxon>
        <taxon>IRL clade</taxon>
        <taxon>Trifolieae</taxon>
        <taxon>Trifolium</taxon>
    </lineage>
</organism>
<dbReference type="EMBL" id="LXQA010043167">
    <property type="protein sequence ID" value="MCI00426.1"/>
    <property type="molecule type" value="Genomic_DNA"/>
</dbReference>